<accession>A0ABU3EYS5</accession>
<dbReference type="InterPro" id="IPR012550">
    <property type="entry name" value="DUF1706"/>
</dbReference>
<dbReference type="Pfam" id="PF08020">
    <property type="entry name" value="DUF1706"/>
    <property type="match status" value="1"/>
</dbReference>
<dbReference type="EMBL" id="JARPYI010000004">
    <property type="protein sequence ID" value="MDT2600023.1"/>
    <property type="molecule type" value="Genomic_DNA"/>
</dbReference>
<dbReference type="Gene3D" id="1.20.120.450">
    <property type="entry name" value="dinb family like domain"/>
    <property type="match status" value="1"/>
</dbReference>
<dbReference type="PANTHER" id="PTHR40658">
    <property type="match status" value="1"/>
</dbReference>
<reference evidence="1 2" key="1">
    <citation type="submission" date="2023-03" db="EMBL/GenBank/DDBJ databases">
        <authorList>
            <person name="Shen W."/>
            <person name="Cai J."/>
        </authorList>
    </citation>
    <scope>NUCLEOTIDE SEQUENCE [LARGE SCALE GENOMIC DNA]</scope>
    <source>
        <strain evidence="1 2">D6-4</strain>
    </source>
</reference>
<protein>
    <submittedName>
        <fullName evidence="1">ClbS/DfsB family four-helix bundle protein</fullName>
    </submittedName>
</protein>
<keyword evidence="2" id="KW-1185">Reference proteome</keyword>
<evidence type="ECO:0000313" key="1">
    <source>
        <dbReference type="EMBL" id="MDT2600023.1"/>
    </source>
</evidence>
<dbReference type="InterPro" id="IPR034660">
    <property type="entry name" value="DinB/YfiT-like"/>
</dbReference>
<dbReference type="Proteomes" id="UP001252875">
    <property type="component" value="Unassembled WGS sequence"/>
</dbReference>
<gene>
    <name evidence="1" type="ORF">P7D85_09560</name>
</gene>
<name>A0ABU3EYS5_9ENTE</name>
<dbReference type="PANTHER" id="PTHR40658:SF3">
    <property type="entry name" value="CLBS_DFSB FAMILY FOUR-HELIX BUNDLE PROTEIN"/>
    <property type="match status" value="1"/>
</dbReference>
<dbReference type="SUPFAM" id="SSF109854">
    <property type="entry name" value="DinB/YfiT-like putative metalloenzymes"/>
    <property type="match status" value="1"/>
</dbReference>
<comment type="caution">
    <text evidence="1">The sequence shown here is derived from an EMBL/GenBank/DDBJ whole genome shotgun (WGS) entry which is preliminary data.</text>
</comment>
<dbReference type="RefSeq" id="WP_311822894.1">
    <property type="nucleotide sequence ID" value="NZ_JARPYF010000007.1"/>
</dbReference>
<organism evidence="1 2">
    <name type="scientific">Enterococcus hulanensis</name>
    <dbReference type="NCBI Taxonomy" id="2559929"/>
    <lineage>
        <taxon>Bacteria</taxon>
        <taxon>Bacillati</taxon>
        <taxon>Bacillota</taxon>
        <taxon>Bacilli</taxon>
        <taxon>Lactobacillales</taxon>
        <taxon>Enterococcaceae</taxon>
        <taxon>Enterococcus</taxon>
    </lineage>
</organism>
<proteinExistence type="predicted"/>
<dbReference type="PIRSF" id="PIRSF031551">
    <property type="entry name" value="DUF1706"/>
    <property type="match status" value="1"/>
</dbReference>
<sequence length="173" mass="20255">MQEYVSKEAFITEIEKRANLFIKEYEDISEEDKDVRLAEGERTPFENLAYQLGWLTLIQHWENTEGNGETVEMPAPGIKWNQLGPLHEQFYADYQGKSLAEMITLFKNAVAENSQWLASLDDDVLFKPGGRKWAQSTSSNWPVWKWVHINTVAPFKSFRTKVRKWKKQRAELD</sequence>
<evidence type="ECO:0000313" key="2">
    <source>
        <dbReference type="Proteomes" id="UP001252875"/>
    </source>
</evidence>